<evidence type="ECO:0000313" key="3">
    <source>
        <dbReference type="Proteomes" id="UP001428341"/>
    </source>
</evidence>
<sequence>MASPNQSQTVENETKNRTLHEARVARARPVVEAFIQKVKETFALAGTEERPAVEESSSTKPNEEMEPDELKLGDLKIK</sequence>
<dbReference type="AlphaFoldDB" id="A0AAP0MQ46"/>
<proteinExistence type="predicted"/>
<keyword evidence="3" id="KW-1185">Reference proteome</keyword>
<evidence type="ECO:0000313" key="2">
    <source>
        <dbReference type="EMBL" id="KAK9216293.1"/>
    </source>
</evidence>
<dbReference type="SMR" id="A0AAP0MQ46"/>
<dbReference type="EMBL" id="JBCGBO010000003">
    <property type="protein sequence ID" value="KAK9216293.1"/>
    <property type="molecule type" value="Genomic_DNA"/>
</dbReference>
<gene>
    <name evidence="2" type="ORF">WN944_008302</name>
</gene>
<feature type="compositionally biased region" description="Polar residues" evidence="1">
    <location>
        <begin position="1"/>
        <end position="11"/>
    </location>
</feature>
<feature type="compositionally biased region" description="Basic and acidic residues" evidence="1">
    <location>
        <begin position="68"/>
        <end position="78"/>
    </location>
</feature>
<feature type="region of interest" description="Disordered" evidence="1">
    <location>
        <begin position="1"/>
        <end position="21"/>
    </location>
</feature>
<dbReference type="Proteomes" id="UP001428341">
    <property type="component" value="Unassembled WGS sequence"/>
</dbReference>
<accession>A0AAP0MQ46</accession>
<feature type="compositionally biased region" description="Basic and acidic residues" evidence="1">
    <location>
        <begin position="12"/>
        <end position="21"/>
    </location>
</feature>
<reference evidence="2 3" key="1">
    <citation type="submission" date="2024-05" db="EMBL/GenBank/DDBJ databases">
        <title>Haplotype-resolved chromosome-level genome assembly of Huyou (Citrus changshanensis).</title>
        <authorList>
            <person name="Miao C."/>
            <person name="Chen W."/>
            <person name="Wu Y."/>
            <person name="Wang L."/>
            <person name="Zhao S."/>
            <person name="Grierson D."/>
            <person name="Xu C."/>
            <person name="Chen K."/>
        </authorList>
    </citation>
    <scope>NUCLEOTIDE SEQUENCE [LARGE SCALE GENOMIC DNA]</scope>
    <source>
        <strain evidence="2">01-14</strain>
        <tissue evidence="2">Leaf</tissue>
    </source>
</reference>
<protein>
    <submittedName>
        <fullName evidence="2">Uncharacterized protein</fullName>
    </submittedName>
</protein>
<organism evidence="2 3">
    <name type="scientific">Citrus x changshan-huyou</name>
    <dbReference type="NCBI Taxonomy" id="2935761"/>
    <lineage>
        <taxon>Eukaryota</taxon>
        <taxon>Viridiplantae</taxon>
        <taxon>Streptophyta</taxon>
        <taxon>Embryophyta</taxon>
        <taxon>Tracheophyta</taxon>
        <taxon>Spermatophyta</taxon>
        <taxon>Magnoliopsida</taxon>
        <taxon>eudicotyledons</taxon>
        <taxon>Gunneridae</taxon>
        <taxon>Pentapetalae</taxon>
        <taxon>rosids</taxon>
        <taxon>malvids</taxon>
        <taxon>Sapindales</taxon>
        <taxon>Rutaceae</taxon>
        <taxon>Aurantioideae</taxon>
        <taxon>Citrus</taxon>
    </lineage>
</organism>
<evidence type="ECO:0000256" key="1">
    <source>
        <dbReference type="SAM" id="MobiDB-lite"/>
    </source>
</evidence>
<name>A0AAP0MQ46_9ROSI</name>
<comment type="caution">
    <text evidence="2">The sequence shown here is derived from an EMBL/GenBank/DDBJ whole genome shotgun (WGS) entry which is preliminary data.</text>
</comment>
<feature type="region of interest" description="Disordered" evidence="1">
    <location>
        <begin position="45"/>
        <end position="78"/>
    </location>
</feature>